<evidence type="ECO:0000259" key="7">
    <source>
        <dbReference type="Pfam" id="PF05840"/>
    </source>
</evidence>
<organism evidence="8 9">
    <name type="scientific">Gibbsiella dentisursi</name>
    <dbReference type="NCBI Taxonomy" id="796890"/>
    <lineage>
        <taxon>Bacteria</taxon>
        <taxon>Pseudomonadati</taxon>
        <taxon>Pseudomonadota</taxon>
        <taxon>Gammaproteobacteria</taxon>
        <taxon>Enterobacterales</taxon>
        <taxon>Yersiniaceae</taxon>
        <taxon>Gibbsiella</taxon>
    </lineage>
</organism>
<evidence type="ECO:0000256" key="6">
    <source>
        <dbReference type="ARBA" id="ARBA00022801"/>
    </source>
</evidence>
<keyword evidence="9" id="KW-1185">Reference proteome</keyword>
<dbReference type="RefSeq" id="WP_346082725.1">
    <property type="nucleotide sequence ID" value="NZ_BAABDG010000010.1"/>
</dbReference>
<comment type="similarity">
    <text evidence="2">Belongs to the phage GPA family.</text>
</comment>
<protein>
    <submittedName>
        <fullName evidence="8">Replication endonuclease</fullName>
    </submittedName>
</protein>
<keyword evidence="6" id="KW-0378">Hydrolase</keyword>
<dbReference type="InterPro" id="IPR008766">
    <property type="entry name" value="Replication_gene_A-like"/>
</dbReference>
<dbReference type="Proteomes" id="UP001499994">
    <property type="component" value="Unassembled WGS sequence"/>
</dbReference>
<keyword evidence="3" id="KW-0235">DNA replication</keyword>
<sequence length="856" mass="97446">MTQSTRSRQAPTPPLPYPGSGAPAIEWAYSWNAERVAIGIDRTPEASLAQPETAAAIPIVARHLERMATRGYTEENEPNRILLDMMRQRAAIDRATYEREQSAWQETPEGVEERFVEQPTFIRRQHENKIAWLRANRGERHTNAFLMGTVKNALLRLFAVKKQHTVSHGHHSEFTAYYRAIYSHLAEFSKRRVKTLANEIAGRVNEMFCTAIDDMGGDITTLPDAAMLFVYRNIAVEVLALRIMPPGWKKLRRQPGVPDEEREPLDRGLFASAMARLIRPEWWERQLWRLRLDWRENQLRAMGSVHKRAMPYISKDALADWLEQRRKNREFFKSHELTDDEGNTASLEHMVDHSISNPAIRRHELMTRMKGLELTAQSRGDAGVFYTITCPSKYHATNQSGHHNPKWNHSDPKQAQRYLSRTWAKIGAKLGREGLRVYGFRVAEPHHDETPHWHLLLFMHPQERNAITSIMRFYAVKEDRAELGKRTSARFTAKRLDPKKGSATAYIAKYISKNIDGYALDSELDHETGKPLKDTARLAMAWASRHRIRQYQPIGTPPVTVWRELRKLANQLEGTLKQAGQFKRGQQMLIDPAMDAVMAAADAGCFATYIQKQGGVLIPRESYVVRIAYQDADKPNDYGEIPEKIFGVFSPRLGDLSRVCTRLKNWTITAKKKAKESEKPAAMPLGLTFQDGPAVPWSSVNNSTVEQNTSETGGEIDSHSEQIIIDFDRMTDKERREMVRRLRQQPASDRNRQQPVISEDEQRAIEAAQRKAAHRDQQQQRLAARAALIADFAQSIGSDLPQEANLSLAAGATLEASGQTFRANHDGSLSIIRSHGVSTARELLRRVDNLRHAARS</sequence>
<evidence type="ECO:0000256" key="3">
    <source>
        <dbReference type="ARBA" id="ARBA00022705"/>
    </source>
</evidence>
<evidence type="ECO:0000256" key="2">
    <source>
        <dbReference type="ARBA" id="ARBA00009260"/>
    </source>
</evidence>
<proteinExistence type="inferred from homology"/>
<comment type="caution">
    <text evidence="8">The sequence shown here is derived from an EMBL/GenBank/DDBJ whole genome shotgun (WGS) entry which is preliminary data.</text>
</comment>
<feature type="domain" description="Replication gene A protein-like" evidence="7">
    <location>
        <begin position="193"/>
        <end position="518"/>
    </location>
</feature>
<name>A0ABP7M0X5_9GAMM</name>
<evidence type="ECO:0000256" key="1">
    <source>
        <dbReference type="ARBA" id="ARBA00003293"/>
    </source>
</evidence>
<gene>
    <name evidence="8" type="ORF">GCM10022405_41030</name>
</gene>
<evidence type="ECO:0000313" key="9">
    <source>
        <dbReference type="Proteomes" id="UP001499994"/>
    </source>
</evidence>
<evidence type="ECO:0000256" key="5">
    <source>
        <dbReference type="ARBA" id="ARBA00022759"/>
    </source>
</evidence>
<dbReference type="GO" id="GO:0004519">
    <property type="term" value="F:endonuclease activity"/>
    <property type="evidence" value="ECO:0007669"/>
    <property type="project" value="UniProtKB-KW"/>
</dbReference>
<accession>A0ABP7M0X5</accession>
<comment type="function">
    <text evidence="1">Possible endonuclease which induces a single-strand cut and initiates DNA replication.</text>
</comment>
<dbReference type="EMBL" id="BAABDG010000010">
    <property type="protein sequence ID" value="GAA3911665.1"/>
    <property type="molecule type" value="Genomic_DNA"/>
</dbReference>
<evidence type="ECO:0000313" key="8">
    <source>
        <dbReference type="EMBL" id="GAA3911665.1"/>
    </source>
</evidence>
<keyword evidence="5 8" id="KW-0255">Endonuclease</keyword>
<dbReference type="Pfam" id="PF05840">
    <property type="entry name" value="Phage_GPA"/>
    <property type="match status" value="1"/>
</dbReference>
<keyword evidence="4" id="KW-0540">Nuclease</keyword>
<reference evidence="9" key="1">
    <citation type="journal article" date="2019" name="Int. J. Syst. Evol. Microbiol.">
        <title>The Global Catalogue of Microorganisms (GCM) 10K type strain sequencing project: providing services to taxonomists for standard genome sequencing and annotation.</title>
        <authorList>
            <consortium name="The Broad Institute Genomics Platform"/>
            <consortium name="The Broad Institute Genome Sequencing Center for Infectious Disease"/>
            <person name="Wu L."/>
            <person name="Ma J."/>
        </authorList>
    </citation>
    <scope>NUCLEOTIDE SEQUENCE [LARGE SCALE GENOMIC DNA]</scope>
    <source>
        <strain evidence="9">JCM 17201</strain>
    </source>
</reference>
<evidence type="ECO:0000256" key="4">
    <source>
        <dbReference type="ARBA" id="ARBA00022722"/>
    </source>
</evidence>